<dbReference type="InterPro" id="IPR044643">
    <property type="entry name" value="TrpF_fam"/>
</dbReference>
<evidence type="ECO:0000256" key="6">
    <source>
        <dbReference type="ARBA" id="ARBA00022605"/>
    </source>
</evidence>
<reference evidence="12" key="2">
    <citation type="submission" date="2023-01" db="EMBL/GenBank/DDBJ databases">
        <title>Gilvimarinus xylanilyticus HB14 isolated from Caulerpa lentillifera aquaculture base in Hainan, China.</title>
        <authorList>
            <person name="Zhang Y.-J."/>
        </authorList>
    </citation>
    <scope>NUCLEOTIDE SEQUENCE</scope>
    <source>
        <strain evidence="12">HB14</strain>
    </source>
</reference>
<evidence type="ECO:0000256" key="9">
    <source>
        <dbReference type="ARBA" id="ARBA00023235"/>
    </source>
</evidence>
<accession>A0A9X2KT61</accession>
<dbReference type="GO" id="GO:0000162">
    <property type="term" value="P:L-tryptophan biosynthetic process"/>
    <property type="evidence" value="ECO:0007669"/>
    <property type="project" value="UniProtKB-UniRule"/>
</dbReference>
<keyword evidence="8 10" id="KW-0057">Aromatic amino acid biosynthesis</keyword>
<evidence type="ECO:0000259" key="11">
    <source>
        <dbReference type="Pfam" id="PF00697"/>
    </source>
</evidence>
<feature type="domain" description="N-(5'phosphoribosyl) anthranilate isomerase (PRAI)" evidence="11">
    <location>
        <begin position="6"/>
        <end position="200"/>
    </location>
</feature>
<keyword evidence="6 10" id="KW-0028">Amino-acid biosynthesis</keyword>
<reference evidence="12" key="1">
    <citation type="submission" date="2022-05" db="EMBL/GenBank/DDBJ databases">
        <authorList>
            <person name="Sun H.-N."/>
        </authorList>
    </citation>
    <scope>NUCLEOTIDE SEQUENCE</scope>
    <source>
        <strain evidence="12">HB14</strain>
    </source>
</reference>
<evidence type="ECO:0000313" key="13">
    <source>
        <dbReference type="Proteomes" id="UP001139319"/>
    </source>
</evidence>
<gene>
    <name evidence="10" type="primary">trpF</name>
    <name evidence="12" type="ORF">M6D89_06035</name>
</gene>
<dbReference type="InterPro" id="IPR001240">
    <property type="entry name" value="PRAI_dom"/>
</dbReference>
<proteinExistence type="inferred from homology"/>
<dbReference type="Proteomes" id="UP001139319">
    <property type="component" value="Unassembled WGS sequence"/>
</dbReference>
<evidence type="ECO:0000256" key="4">
    <source>
        <dbReference type="ARBA" id="ARBA00012572"/>
    </source>
</evidence>
<evidence type="ECO:0000256" key="7">
    <source>
        <dbReference type="ARBA" id="ARBA00022822"/>
    </source>
</evidence>
<dbReference type="EMBL" id="JAMFTH010000001">
    <property type="protein sequence ID" value="MCP8898857.1"/>
    <property type="molecule type" value="Genomic_DNA"/>
</dbReference>
<dbReference type="InterPro" id="IPR011060">
    <property type="entry name" value="RibuloseP-bd_barrel"/>
</dbReference>
<dbReference type="EC" id="5.3.1.24" evidence="4 10"/>
<protein>
    <recommendedName>
        <fullName evidence="5 10">N-(5'-phosphoribosyl)anthranilate isomerase</fullName>
        <shortName evidence="10">PRAI</shortName>
        <ecNumber evidence="4 10">5.3.1.24</ecNumber>
    </recommendedName>
</protein>
<evidence type="ECO:0000256" key="2">
    <source>
        <dbReference type="ARBA" id="ARBA00004664"/>
    </source>
</evidence>
<comment type="catalytic activity">
    <reaction evidence="1 10">
        <text>N-(5-phospho-beta-D-ribosyl)anthranilate = 1-(2-carboxyphenylamino)-1-deoxy-D-ribulose 5-phosphate</text>
        <dbReference type="Rhea" id="RHEA:21540"/>
        <dbReference type="ChEBI" id="CHEBI:18277"/>
        <dbReference type="ChEBI" id="CHEBI:58613"/>
        <dbReference type="EC" id="5.3.1.24"/>
    </reaction>
</comment>
<evidence type="ECO:0000256" key="1">
    <source>
        <dbReference type="ARBA" id="ARBA00001164"/>
    </source>
</evidence>
<dbReference type="PANTHER" id="PTHR42894">
    <property type="entry name" value="N-(5'-PHOSPHORIBOSYL)ANTHRANILATE ISOMERASE"/>
    <property type="match status" value="1"/>
</dbReference>
<comment type="pathway">
    <text evidence="2 10">Amino-acid biosynthesis; L-tryptophan biosynthesis; L-tryptophan from chorismate: step 3/5.</text>
</comment>
<keyword evidence="7 10" id="KW-0822">Tryptophan biosynthesis</keyword>
<keyword evidence="13" id="KW-1185">Reference proteome</keyword>
<keyword evidence="9 10" id="KW-0413">Isomerase</keyword>
<dbReference type="PANTHER" id="PTHR42894:SF1">
    <property type="entry name" value="N-(5'-PHOSPHORIBOSYL)ANTHRANILATE ISOMERASE"/>
    <property type="match status" value="1"/>
</dbReference>
<dbReference type="SUPFAM" id="SSF51366">
    <property type="entry name" value="Ribulose-phoshate binding barrel"/>
    <property type="match status" value="1"/>
</dbReference>
<dbReference type="InterPro" id="IPR013785">
    <property type="entry name" value="Aldolase_TIM"/>
</dbReference>
<evidence type="ECO:0000313" key="12">
    <source>
        <dbReference type="EMBL" id="MCP8898857.1"/>
    </source>
</evidence>
<dbReference type="AlphaFoldDB" id="A0A9X2KT61"/>
<dbReference type="NCBIfam" id="NF002299">
    <property type="entry name" value="PRK01222.1-6"/>
    <property type="match status" value="1"/>
</dbReference>
<dbReference type="Pfam" id="PF00697">
    <property type="entry name" value="PRAI"/>
    <property type="match status" value="1"/>
</dbReference>
<organism evidence="12 13">
    <name type="scientific">Gilvimarinus xylanilyticus</name>
    <dbReference type="NCBI Taxonomy" id="2944139"/>
    <lineage>
        <taxon>Bacteria</taxon>
        <taxon>Pseudomonadati</taxon>
        <taxon>Pseudomonadota</taxon>
        <taxon>Gammaproteobacteria</taxon>
        <taxon>Cellvibrionales</taxon>
        <taxon>Cellvibrionaceae</taxon>
        <taxon>Gilvimarinus</taxon>
    </lineage>
</organism>
<evidence type="ECO:0000256" key="5">
    <source>
        <dbReference type="ARBA" id="ARBA00022272"/>
    </source>
</evidence>
<evidence type="ECO:0000256" key="8">
    <source>
        <dbReference type="ARBA" id="ARBA00023141"/>
    </source>
</evidence>
<sequence>MTAARVKICGITRLDQAQHAVAAGADAIGLVFYPPSPRAVTIDNARAIARACGPFVTSVGLFVNAEPAQIEQVLARVPLQLLQFHGDEPAEFCEQFGRPYLKAIRMRPELDVVDAISRYPSASGILLDAYTPGVPGGTGETFDWARVPAAPSVPVVLAGGLTPANVAEAIIRTGCYGVDVSGGVEAAAGDKDPAKVENFIVNAQQAHAKGE</sequence>
<comment type="similarity">
    <text evidence="3 10">Belongs to the TrpF family.</text>
</comment>
<evidence type="ECO:0000256" key="3">
    <source>
        <dbReference type="ARBA" id="ARBA00007571"/>
    </source>
</evidence>
<dbReference type="HAMAP" id="MF_00135">
    <property type="entry name" value="PRAI"/>
    <property type="match status" value="1"/>
</dbReference>
<dbReference type="GO" id="GO:0004640">
    <property type="term" value="F:phosphoribosylanthranilate isomerase activity"/>
    <property type="evidence" value="ECO:0007669"/>
    <property type="project" value="UniProtKB-UniRule"/>
</dbReference>
<dbReference type="Gene3D" id="3.20.20.70">
    <property type="entry name" value="Aldolase class I"/>
    <property type="match status" value="1"/>
</dbReference>
<dbReference type="CDD" id="cd00405">
    <property type="entry name" value="PRAI"/>
    <property type="match status" value="1"/>
</dbReference>
<dbReference type="NCBIfam" id="NF002298">
    <property type="entry name" value="PRK01222.1-4"/>
    <property type="match status" value="1"/>
</dbReference>
<name>A0A9X2KT61_9GAMM</name>
<evidence type="ECO:0000256" key="10">
    <source>
        <dbReference type="HAMAP-Rule" id="MF_00135"/>
    </source>
</evidence>
<dbReference type="FunFam" id="3.20.20.70:FF:000075">
    <property type="entry name" value="Tryptophan biosynthesis protein TRP1"/>
    <property type="match status" value="1"/>
</dbReference>
<comment type="caution">
    <text evidence="12">The sequence shown here is derived from an EMBL/GenBank/DDBJ whole genome shotgun (WGS) entry which is preliminary data.</text>
</comment>
<dbReference type="RefSeq" id="WP_253967124.1">
    <property type="nucleotide sequence ID" value="NZ_JAMFTH010000001.1"/>
</dbReference>